<dbReference type="GeneID" id="22913241"/>
<feature type="non-terminal residue" evidence="1">
    <location>
        <position position="33"/>
    </location>
</feature>
<feature type="non-terminal residue" evidence="1">
    <location>
        <position position="1"/>
    </location>
</feature>
<proteinExistence type="predicted"/>
<evidence type="ECO:0000313" key="2">
    <source>
        <dbReference type="Proteomes" id="UP000019763"/>
    </source>
</evidence>
<comment type="caution">
    <text evidence="1">The sequence shown here is derived from an EMBL/GenBank/DDBJ whole genome shotgun (WGS) entry which is preliminary data.</text>
</comment>
<dbReference type="Proteomes" id="UP000019763">
    <property type="component" value="Unassembled WGS sequence"/>
</dbReference>
<name>A0A023B5H2_GRENI</name>
<dbReference type="VEuPathDB" id="CryptoDB:GNI_090400"/>
<reference evidence="1" key="1">
    <citation type="submission" date="2013-12" db="EMBL/GenBank/DDBJ databases">
        <authorList>
            <person name="Omoto C.K."/>
            <person name="Sibley D."/>
            <person name="Venepally P."/>
            <person name="Hadjithomas M."/>
            <person name="Karamycheva S."/>
            <person name="Brunk B."/>
            <person name="Roos D."/>
            <person name="Caler E."/>
            <person name="Lorenzi H."/>
        </authorList>
    </citation>
    <scope>NUCLEOTIDE SEQUENCE</scope>
</reference>
<accession>A0A023B5H2</accession>
<dbReference type="AlphaFoldDB" id="A0A023B5H2"/>
<organism evidence="1 2">
    <name type="scientific">Gregarina niphandrodes</name>
    <name type="common">Septate eugregarine</name>
    <dbReference type="NCBI Taxonomy" id="110365"/>
    <lineage>
        <taxon>Eukaryota</taxon>
        <taxon>Sar</taxon>
        <taxon>Alveolata</taxon>
        <taxon>Apicomplexa</taxon>
        <taxon>Conoidasida</taxon>
        <taxon>Gregarinasina</taxon>
        <taxon>Eugregarinorida</taxon>
        <taxon>Gregarinidae</taxon>
        <taxon>Gregarina</taxon>
    </lineage>
</organism>
<protein>
    <submittedName>
        <fullName evidence="1">Uncharacterized protein</fullName>
    </submittedName>
</protein>
<dbReference type="EMBL" id="AFNH02000676">
    <property type="protein sequence ID" value="EZG60479.1"/>
    <property type="molecule type" value="Genomic_DNA"/>
</dbReference>
<gene>
    <name evidence="1" type="ORF">GNI_090400</name>
</gene>
<dbReference type="RefSeq" id="XP_011130827.1">
    <property type="nucleotide sequence ID" value="XM_011132525.1"/>
</dbReference>
<sequence>DHRRVLSSIASSVLEIVSADLYHDTQNWWHLFI</sequence>
<keyword evidence="2" id="KW-1185">Reference proteome</keyword>
<evidence type="ECO:0000313" key="1">
    <source>
        <dbReference type="EMBL" id="EZG60479.1"/>
    </source>
</evidence>